<dbReference type="PANTHER" id="PTHR47504">
    <property type="entry name" value="RIGHT ORIGIN-BINDING PROTEIN"/>
    <property type="match status" value="1"/>
</dbReference>
<dbReference type="SUPFAM" id="SSF46689">
    <property type="entry name" value="Homeodomain-like"/>
    <property type="match status" value="2"/>
</dbReference>
<evidence type="ECO:0000313" key="6">
    <source>
        <dbReference type="Proteomes" id="UP001233836"/>
    </source>
</evidence>
<dbReference type="PROSITE" id="PS00041">
    <property type="entry name" value="HTH_ARAC_FAMILY_1"/>
    <property type="match status" value="1"/>
</dbReference>
<keyword evidence="3" id="KW-0804">Transcription</keyword>
<dbReference type="InterPro" id="IPR020449">
    <property type="entry name" value="Tscrpt_reg_AraC-type_HTH"/>
</dbReference>
<sequence length="298" mass="34345">MNRYSEMVQESLYFIETHLYEDIGLEEVASRAGLSSYHYHRVFRKEVGMTVVDYIRNRRLSETSTILRSTNIGILDIAIGCGFESQEAFTRAFKKVYGLPPGRFRKLFNLKLFQGRSRGGELKMNHTSTVNGWVLSGSHPQNYEMGIDPTVVHQGKSSGYLKSVTPMDINEFATMMQQFKADKYIGKRMKFSGFVTTEKVEQFCSLWMRVDNNVQDVLQFDNMHDRPITGTQPWNQYHIVLDVPEDSAVISFGVILSGKGKVWLDSLRFEEVDRNTPVTHMENEYEMVDEPVNLSFEE</sequence>
<keyword evidence="1" id="KW-0805">Transcription regulation</keyword>
<dbReference type="PRINTS" id="PR00032">
    <property type="entry name" value="HTHARAC"/>
</dbReference>
<reference evidence="5 6" key="1">
    <citation type="submission" date="2023-07" db="EMBL/GenBank/DDBJ databases">
        <title>Sorghum-associated microbial communities from plants grown in Nebraska, USA.</title>
        <authorList>
            <person name="Schachtman D."/>
        </authorList>
    </citation>
    <scope>NUCLEOTIDE SEQUENCE [LARGE SCALE GENOMIC DNA]</scope>
    <source>
        <strain evidence="5 6">DS1314</strain>
    </source>
</reference>
<dbReference type="PROSITE" id="PS01124">
    <property type="entry name" value="HTH_ARAC_FAMILY_2"/>
    <property type="match status" value="1"/>
</dbReference>
<dbReference type="Gene3D" id="2.60.120.260">
    <property type="entry name" value="Galactose-binding domain-like"/>
    <property type="match status" value="1"/>
</dbReference>
<feature type="domain" description="HTH araC/xylS-type" evidence="4">
    <location>
        <begin position="9"/>
        <end position="107"/>
    </location>
</feature>
<dbReference type="Gene3D" id="1.10.10.60">
    <property type="entry name" value="Homeodomain-like"/>
    <property type="match status" value="2"/>
</dbReference>
<protein>
    <submittedName>
        <fullName evidence="5">AraC-like DNA-binding protein</fullName>
    </submittedName>
</protein>
<dbReference type="Proteomes" id="UP001233836">
    <property type="component" value="Unassembled WGS sequence"/>
</dbReference>
<evidence type="ECO:0000256" key="2">
    <source>
        <dbReference type="ARBA" id="ARBA00023125"/>
    </source>
</evidence>
<keyword evidence="2" id="KW-0238">DNA-binding</keyword>
<gene>
    <name evidence="5" type="ORF">J2T19_005497</name>
</gene>
<dbReference type="SMART" id="SM00342">
    <property type="entry name" value="HTH_ARAC"/>
    <property type="match status" value="1"/>
</dbReference>
<dbReference type="InterPro" id="IPR018060">
    <property type="entry name" value="HTH_AraC"/>
</dbReference>
<evidence type="ECO:0000313" key="5">
    <source>
        <dbReference type="EMBL" id="MDQ0173977.1"/>
    </source>
</evidence>
<comment type="caution">
    <text evidence="5">The sequence shown here is derived from an EMBL/GenBank/DDBJ whole genome shotgun (WGS) entry which is preliminary data.</text>
</comment>
<accession>A0ABT9WKZ8</accession>
<dbReference type="EMBL" id="JAUSTI010000028">
    <property type="protein sequence ID" value="MDQ0173977.1"/>
    <property type="molecule type" value="Genomic_DNA"/>
</dbReference>
<evidence type="ECO:0000256" key="3">
    <source>
        <dbReference type="ARBA" id="ARBA00023163"/>
    </source>
</evidence>
<keyword evidence="6" id="KW-1185">Reference proteome</keyword>
<dbReference type="InterPro" id="IPR018062">
    <property type="entry name" value="HTH_AraC-typ_CS"/>
</dbReference>
<evidence type="ECO:0000256" key="1">
    <source>
        <dbReference type="ARBA" id="ARBA00023015"/>
    </source>
</evidence>
<dbReference type="InterPro" id="IPR050959">
    <property type="entry name" value="MarA-like"/>
</dbReference>
<organism evidence="5 6">
    <name type="scientific">Paenibacillus tundrae</name>
    <dbReference type="NCBI Taxonomy" id="528187"/>
    <lineage>
        <taxon>Bacteria</taxon>
        <taxon>Bacillati</taxon>
        <taxon>Bacillota</taxon>
        <taxon>Bacilli</taxon>
        <taxon>Bacillales</taxon>
        <taxon>Paenibacillaceae</taxon>
        <taxon>Paenibacillus</taxon>
    </lineage>
</organism>
<dbReference type="Pfam" id="PF12833">
    <property type="entry name" value="HTH_18"/>
    <property type="match status" value="1"/>
</dbReference>
<dbReference type="PANTHER" id="PTHR47504:SF6">
    <property type="entry name" value="ARAC-FAMILY TRANSCRIPTIONAL REGULATOR"/>
    <property type="match status" value="1"/>
</dbReference>
<evidence type="ECO:0000259" key="4">
    <source>
        <dbReference type="PROSITE" id="PS01124"/>
    </source>
</evidence>
<dbReference type="InterPro" id="IPR009057">
    <property type="entry name" value="Homeodomain-like_sf"/>
</dbReference>
<proteinExistence type="predicted"/>
<name>A0ABT9WKZ8_9BACL</name>